<sequence>MKFQKGKSGNPGGRPKLPAELRDLCRQRTDLAIETLIDICRDKDAPANARANAANLLLNRAWGKNPATDGEGSGDPQKTTLTWMDGNDRKDKASNPPPARS</sequence>
<keyword evidence="3" id="KW-1185">Reference proteome</keyword>
<dbReference type="OrthoDB" id="2086138at2"/>
<dbReference type="RefSeq" id="WP_151120083.1">
    <property type="nucleotide sequence ID" value="NZ_CP042582.1"/>
</dbReference>
<evidence type="ECO:0000256" key="1">
    <source>
        <dbReference type="SAM" id="MobiDB-lite"/>
    </source>
</evidence>
<gene>
    <name evidence="2" type="ORF">FRZ61_47610</name>
</gene>
<accession>A0A5J6N4R3</accession>
<dbReference type="KEGG" id="hadh:FRZ61_47610"/>
<organism evidence="2 3">
    <name type="scientific">Hypericibacter adhaerens</name>
    <dbReference type="NCBI Taxonomy" id="2602016"/>
    <lineage>
        <taxon>Bacteria</taxon>
        <taxon>Pseudomonadati</taxon>
        <taxon>Pseudomonadota</taxon>
        <taxon>Alphaproteobacteria</taxon>
        <taxon>Rhodospirillales</taxon>
        <taxon>Dongiaceae</taxon>
        <taxon>Hypericibacter</taxon>
    </lineage>
</organism>
<evidence type="ECO:0008006" key="4">
    <source>
        <dbReference type="Google" id="ProtNLM"/>
    </source>
</evidence>
<dbReference type="EMBL" id="CP042582">
    <property type="protein sequence ID" value="QEX24819.1"/>
    <property type="molecule type" value="Genomic_DNA"/>
</dbReference>
<reference evidence="2 3" key="1">
    <citation type="submission" date="2019-08" db="EMBL/GenBank/DDBJ databases">
        <title>Hyperibacter terrae gen. nov., sp. nov. and Hyperibacter viscosus sp. nov., two new members in the family Rhodospirillaceae isolated from the rhizosphere of Hypericum perforatum.</title>
        <authorList>
            <person name="Noviana Z."/>
        </authorList>
    </citation>
    <scope>NUCLEOTIDE SEQUENCE [LARGE SCALE GENOMIC DNA]</scope>
    <source>
        <strain evidence="2 3">R5959</strain>
    </source>
</reference>
<name>A0A5J6N4R3_9PROT</name>
<dbReference type="AlphaFoldDB" id="A0A5J6N4R3"/>
<dbReference type="Proteomes" id="UP000325797">
    <property type="component" value="Chromosome"/>
</dbReference>
<protein>
    <recommendedName>
        <fullName evidence="4">DUF5681 domain-containing protein</fullName>
    </recommendedName>
</protein>
<evidence type="ECO:0000313" key="3">
    <source>
        <dbReference type="Proteomes" id="UP000325797"/>
    </source>
</evidence>
<feature type="region of interest" description="Disordered" evidence="1">
    <location>
        <begin position="61"/>
        <end position="101"/>
    </location>
</feature>
<proteinExistence type="predicted"/>
<evidence type="ECO:0000313" key="2">
    <source>
        <dbReference type="EMBL" id="QEX24819.1"/>
    </source>
</evidence>